<protein>
    <submittedName>
        <fullName evidence="1">HAD family phosphatase</fullName>
    </submittedName>
</protein>
<dbReference type="SFLD" id="SFLDG01144">
    <property type="entry name" value="C2.B.4:_PGP_Like"/>
    <property type="match status" value="1"/>
</dbReference>
<dbReference type="InterPro" id="IPR036412">
    <property type="entry name" value="HAD-like_sf"/>
</dbReference>
<dbReference type="GO" id="GO:0016791">
    <property type="term" value="F:phosphatase activity"/>
    <property type="evidence" value="ECO:0007669"/>
    <property type="project" value="UniProtKB-ARBA"/>
</dbReference>
<name>A0A5D6VV99_9FIRM</name>
<dbReference type="Gene3D" id="3.30.1240.10">
    <property type="match status" value="1"/>
</dbReference>
<reference evidence="1 2" key="1">
    <citation type="submission" date="2019-08" db="EMBL/GenBank/DDBJ databases">
        <title>Selenomonas sp. mPRGC5 and Selenomonas sp. mPRGC8 isolated from ruminal fluid of dairy goat (Capra hircus).</title>
        <authorList>
            <person name="Poothong S."/>
            <person name="Nuengjamnong C."/>
            <person name="Tanasupawat S."/>
        </authorList>
    </citation>
    <scope>NUCLEOTIDE SEQUENCE [LARGE SCALE GENOMIC DNA]</scope>
    <source>
        <strain evidence="2">mPRGC5</strain>
    </source>
</reference>
<dbReference type="InterPro" id="IPR006379">
    <property type="entry name" value="HAD-SF_hydro_IIB"/>
</dbReference>
<dbReference type="RefSeq" id="WP_149172345.1">
    <property type="nucleotide sequence ID" value="NZ_VTOY01000018.1"/>
</dbReference>
<sequence>MSIKLFVTDLDGTLLPSGQQVSDENIKAAQSAVSAGVTVTIATGRMYKAALPVAKALGVDVPIITYNGALIKTVAGEVLYSNYLAPDLVCRVIDYCREKDWYLQIYSQDELYYAERNKYAKAYEADQQIKGHAVGWDGLKEHTAAVCKLLSITDGAAETDARIAELRSVFGEVLSPVRSKAQYAEIINPGVSKAAGIRNLAERLGISIADTMAIGDAENDLPMLKAAGHSVAMGNAVEAVKKVCDYETGTCAENGWAEAVQRFVLEQQ</sequence>
<dbReference type="Gene3D" id="3.40.50.1000">
    <property type="entry name" value="HAD superfamily/HAD-like"/>
    <property type="match status" value="1"/>
</dbReference>
<dbReference type="OrthoDB" id="9781413at2"/>
<dbReference type="InterPro" id="IPR023214">
    <property type="entry name" value="HAD_sf"/>
</dbReference>
<dbReference type="AlphaFoldDB" id="A0A5D6VV99"/>
<accession>A0A5D6VV99</accession>
<dbReference type="NCBIfam" id="TIGR01484">
    <property type="entry name" value="HAD-SF-IIB"/>
    <property type="match status" value="1"/>
</dbReference>
<dbReference type="EMBL" id="VTOY01000018">
    <property type="protein sequence ID" value="TYZ19961.1"/>
    <property type="molecule type" value="Genomic_DNA"/>
</dbReference>
<dbReference type="SFLD" id="SFLDG01140">
    <property type="entry name" value="C2.B:_Phosphomannomutase_and_P"/>
    <property type="match status" value="1"/>
</dbReference>
<dbReference type="SUPFAM" id="SSF56784">
    <property type="entry name" value="HAD-like"/>
    <property type="match status" value="1"/>
</dbReference>
<dbReference type="Proteomes" id="UP000323646">
    <property type="component" value="Unassembled WGS sequence"/>
</dbReference>
<dbReference type="NCBIfam" id="TIGR00099">
    <property type="entry name" value="Cof-subfamily"/>
    <property type="match status" value="1"/>
</dbReference>
<gene>
    <name evidence="1" type="ORF">FZ040_12730</name>
</gene>
<dbReference type="GO" id="GO:0000287">
    <property type="term" value="F:magnesium ion binding"/>
    <property type="evidence" value="ECO:0007669"/>
    <property type="project" value="TreeGrafter"/>
</dbReference>
<evidence type="ECO:0000313" key="1">
    <source>
        <dbReference type="EMBL" id="TYZ19961.1"/>
    </source>
</evidence>
<organism evidence="1 2">
    <name type="scientific">Selenomonas ruminis</name>
    <dbReference type="NCBI Taxonomy" id="2593411"/>
    <lineage>
        <taxon>Bacteria</taxon>
        <taxon>Bacillati</taxon>
        <taxon>Bacillota</taxon>
        <taxon>Negativicutes</taxon>
        <taxon>Selenomonadales</taxon>
        <taxon>Selenomonadaceae</taxon>
        <taxon>Selenomonas</taxon>
    </lineage>
</organism>
<dbReference type="Pfam" id="PF08282">
    <property type="entry name" value="Hydrolase_3"/>
    <property type="match status" value="1"/>
</dbReference>
<evidence type="ECO:0000313" key="2">
    <source>
        <dbReference type="Proteomes" id="UP000323646"/>
    </source>
</evidence>
<dbReference type="GO" id="GO:0005829">
    <property type="term" value="C:cytosol"/>
    <property type="evidence" value="ECO:0007669"/>
    <property type="project" value="TreeGrafter"/>
</dbReference>
<dbReference type="InterPro" id="IPR000150">
    <property type="entry name" value="Cof"/>
</dbReference>
<dbReference type="SFLD" id="SFLDS00003">
    <property type="entry name" value="Haloacid_Dehalogenase"/>
    <property type="match status" value="1"/>
</dbReference>
<comment type="caution">
    <text evidence="1">The sequence shown here is derived from an EMBL/GenBank/DDBJ whole genome shotgun (WGS) entry which is preliminary data.</text>
</comment>
<dbReference type="PANTHER" id="PTHR10000">
    <property type="entry name" value="PHOSPHOSERINE PHOSPHATASE"/>
    <property type="match status" value="1"/>
</dbReference>
<dbReference type="PANTHER" id="PTHR10000:SF8">
    <property type="entry name" value="HAD SUPERFAMILY HYDROLASE-LIKE, TYPE 3"/>
    <property type="match status" value="1"/>
</dbReference>
<proteinExistence type="predicted"/>
<dbReference type="CDD" id="cd07516">
    <property type="entry name" value="HAD_Pase"/>
    <property type="match status" value="1"/>
</dbReference>
<dbReference type="PROSITE" id="PS01229">
    <property type="entry name" value="COF_2"/>
    <property type="match status" value="1"/>
</dbReference>
<keyword evidence="2" id="KW-1185">Reference proteome</keyword>